<dbReference type="GO" id="GO:0042754">
    <property type="term" value="P:negative regulation of circadian rhythm"/>
    <property type="evidence" value="ECO:0007669"/>
    <property type="project" value="InterPro"/>
</dbReference>
<dbReference type="OMA" id="WEHLHQA"/>
<keyword evidence="3" id="KW-1185">Reference proteome</keyword>
<reference evidence="2 3" key="1">
    <citation type="submission" date="2018-03" db="EMBL/GenBank/DDBJ databases">
        <title>Finding Nemo's genes: A chromosome-scale reference assembly of the genome of the orange clownfish Amphiprion percula.</title>
        <authorList>
            <person name="Lehmann R."/>
        </authorList>
    </citation>
    <scope>NUCLEOTIDE SEQUENCE</scope>
</reference>
<feature type="compositionally biased region" description="Basic and acidic residues" evidence="1">
    <location>
        <begin position="35"/>
        <end position="56"/>
    </location>
</feature>
<evidence type="ECO:0000313" key="3">
    <source>
        <dbReference type="Proteomes" id="UP000265080"/>
    </source>
</evidence>
<feature type="compositionally biased region" description="Polar residues" evidence="1">
    <location>
        <begin position="386"/>
        <end position="410"/>
    </location>
</feature>
<dbReference type="PANTHER" id="PTHR34648">
    <property type="entry name" value="CLOCK-INTERACTING PACEMAKER"/>
    <property type="match status" value="1"/>
</dbReference>
<feature type="compositionally biased region" description="Polar residues" evidence="1">
    <location>
        <begin position="225"/>
        <end position="234"/>
    </location>
</feature>
<dbReference type="AlphaFoldDB" id="A0A3P8U1F7"/>
<evidence type="ECO:0000313" key="2">
    <source>
        <dbReference type="Ensembl" id="ENSAPEP00000032375.1"/>
    </source>
</evidence>
<evidence type="ECO:0000256" key="1">
    <source>
        <dbReference type="SAM" id="MobiDB-lite"/>
    </source>
</evidence>
<dbReference type="PANTHER" id="PTHR34648:SF7">
    <property type="entry name" value="SI:CH211-132B12.7"/>
    <property type="match status" value="1"/>
</dbReference>
<feature type="region of interest" description="Disordered" evidence="1">
    <location>
        <begin position="196"/>
        <end position="285"/>
    </location>
</feature>
<feature type="compositionally biased region" description="Low complexity" evidence="1">
    <location>
        <begin position="256"/>
        <end position="277"/>
    </location>
</feature>
<accession>A0A3P8U1F7</accession>
<dbReference type="InterPro" id="IPR031602">
    <property type="entry name" value="CIPC"/>
</dbReference>
<feature type="compositionally biased region" description="Basic and acidic residues" evidence="1">
    <location>
        <begin position="204"/>
        <end position="215"/>
    </location>
</feature>
<sequence length="469" mass="51743">MPKEEPRLSEHSPCATSSKNAKDKSNSTTLLALRGTKDADDSIRRGFRCTSEKDSGYSDGSDWQQTDVEDQRRNKSPSRVSDHAETSQPGQNQELGHRNTGKPALTTKGHDQPPIYNIKDTELQQQPGVIQRRHQLLWRNDIREINSSGSPHVVLLQQPTLLPVTLHLHKPFSRKSNITGKKINSTYLPILNSYPRIAPHSSKKTPDKSSSKHESQNLSKRVCIEQNSDDTPATTGLPEQHLHKQPKFSPSGLPCSSSTRDNLSSSSPTNASTSQGSPSMSSLHTNPFLISTRGLHKNSATGFRHRRFLNTLEILKQSGLLDITLHTKELLHQSSTTERDIAQLREHTELLCQAASNPSLNHNSITTWEHVYRVMAESGSYPDLKIQQNLRNPSSPDSVTEPDSFSTGDTNKPPAAESTEVPSSGHLTTGPDQSCAVSLQRRSENSRELEVCGKTSDKVTIMPPDSSTG</sequence>
<feature type="region of interest" description="Disordered" evidence="1">
    <location>
        <begin position="386"/>
        <end position="469"/>
    </location>
</feature>
<feature type="compositionally biased region" description="Basic and acidic residues" evidence="1">
    <location>
        <begin position="1"/>
        <end position="10"/>
    </location>
</feature>
<dbReference type="GO" id="GO:0005634">
    <property type="term" value="C:nucleus"/>
    <property type="evidence" value="ECO:0007669"/>
    <property type="project" value="TreeGrafter"/>
</dbReference>
<dbReference type="GO" id="GO:0045892">
    <property type="term" value="P:negative regulation of DNA-templated transcription"/>
    <property type="evidence" value="ECO:0007669"/>
    <property type="project" value="InterPro"/>
</dbReference>
<feature type="compositionally biased region" description="Basic and acidic residues" evidence="1">
    <location>
        <begin position="441"/>
        <end position="457"/>
    </location>
</feature>
<evidence type="ECO:0008006" key="4">
    <source>
        <dbReference type="Google" id="ProtNLM"/>
    </source>
</evidence>
<dbReference type="Pfam" id="PF15800">
    <property type="entry name" value="CiPC"/>
    <property type="match status" value="1"/>
</dbReference>
<dbReference type="Ensembl" id="ENSAPET00000033227.1">
    <property type="protein sequence ID" value="ENSAPEP00000032368.1"/>
    <property type="gene ID" value="ENSAPEG00000023002.1"/>
</dbReference>
<protein>
    <recommendedName>
        <fullName evidence="4">CLOCK-interacting pacemaker b</fullName>
    </recommendedName>
</protein>
<organism evidence="2 3">
    <name type="scientific">Amphiprion percula</name>
    <name type="common">Orange clownfish</name>
    <name type="synonym">Lutjanus percula</name>
    <dbReference type="NCBI Taxonomy" id="161767"/>
    <lineage>
        <taxon>Eukaryota</taxon>
        <taxon>Metazoa</taxon>
        <taxon>Chordata</taxon>
        <taxon>Craniata</taxon>
        <taxon>Vertebrata</taxon>
        <taxon>Euteleostomi</taxon>
        <taxon>Actinopterygii</taxon>
        <taxon>Neopterygii</taxon>
        <taxon>Teleostei</taxon>
        <taxon>Neoteleostei</taxon>
        <taxon>Acanthomorphata</taxon>
        <taxon>Ovalentaria</taxon>
        <taxon>Pomacentridae</taxon>
        <taxon>Amphiprion</taxon>
    </lineage>
</organism>
<feature type="compositionally biased region" description="Polar residues" evidence="1">
    <location>
        <begin position="420"/>
        <end position="437"/>
    </location>
</feature>
<dbReference type="Ensembl" id="ENSAPET00000033234.1">
    <property type="protein sequence ID" value="ENSAPEP00000032375.1"/>
    <property type="gene ID" value="ENSAPEG00000023002.1"/>
</dbReference>
<dbReference type="Proteomes" id="UP000265080">
    <property type="component" value="Chromosome 9"/>
</dbReference>
<feature type="region of interest" description="Disordered" evidence="1">
    <location>
        <begin position="1"/>
        <end position="115"/>
    </location>
</feature>
<proteinExistence type="predicted"/>
<dbReference type="GeneTree" id="ENSGT00920000150321"/>
<name>A0A3P8U1F7_AMPPE</name>
<reference evidence="2" key="2">
    <citation type="submission" date="2025-05" db="UniProtKB">
        <authorList>
            <consortium name="Ensembl"/>
        </authorList>
    </citation>
    <scope>IDENTIFICATION</scope>
</reference>